<protein>
    <submittedName>
        <fullName evidence="1">Uncharacterized protein</fullName>
    </submittedName>
</protein>
<reference evidence="1" key="2">
    <citation type="journal article" date="2015" name="Fish Shellfish Immunol.">
        <title>Early steps in the European eel (Anguilla anguilla)-Vibrio vulnificus interaction in the gills: Role of the RtxA13 toxin.</title>
        <authorList>
            <person name="Callol A."/>
            <person name="Pajuelo D."/>
            <person name="Ebbesson L."/>
            <person name="Teles M."/>
            <person name="MacKenzie S."/>
            <person name="Amaro C."/>
        </authorList>
    </citation>
    <scope>NUCLEOTIDE SEQUENCE</scope>
</reference>
<proteinExistence type="predicted"/>
<dbReference type="EMBL" id="GBXM01091793">
    <property type="protein sequence ID" value="JAH16784.1"/>
    <property type="molecule type" value="Transcribed_RNA"/>
</dbReference>
<accession>A0A0E9QJ47</accession>
<sequence length="30" mass="3542">MVILYRFSHKDHQGLITNPHKTTFPTMPCK</sequence>
<dbReference type="AlphaFoldDB" id="A0A0E9QJ47"/>
<evidence type="ECO:0000313" key="1">
    <source>
        <dbReference type="EMBL" id="JAH16784.1"/>
    </source>
</evidence>
<organism evidence="1">
    <name type="scientific">Anguilla anguilla</name>
    <name type="common">European freshwater eel</name>
    <name type="synonym">Muraena anguilla</name>
    <dbReference type="NCBI Taxonomy" id="7936"/>
    <lineage>
        <taxon>Eukaryota</taxon>
        <taxon>Metazoa</taxon>
        <taxon>Chordata</taxon>
        <taxon>Craniata</taxon>
        <taxon>Vertebrata</taxon>
        <taxon>Euteleostomi</taxon>
        <taxon>Actinopterygii</taxon>
        <taxon>Neopterygii</taxon>
        <taxon>Teleostei</taxon>
        <taxon>Anguilliformes</taxon>
        <taxon>Anguillidae</taxon>
        <taxon>Anguilla</taxon>
    </lineage>
</organism>
<reference evidence="1" key="1">
    <citation type="submission" date="2014-11" db="EMBL/GenBank/DDBJ databases">
        <authorList>
            <person name="Amaro Gonzalez C."/>
        </authorList>
    </citation>
    <scope>NUCLEOTIDE SEQUENCE</scope>
</reference>
<name>A0A0E9QJ47_ANGAN</name>